<sequence length="202" mass="23257">QSQLLYTRYGINFSAYDNNALSVKPIGFDKEDFILSVGTDQHRDLELLDIIAKNNPDKQFVICSGNPEHHKRNFSRDNVTIIRASYNEMVYLYHACKFVVIPLKFNFHASGITTLLEAAAARKAVLLNYTPGLEDYGQHDNTCLFASLGDIESFDRNLNKLWDSEKLRNRLAENAYKYLHSDFNTYKYSQIYIELSKNILGI</sequence>
<dbReference type="InterPro" id="IPR001296">
    <property type="entry name" value="Glyco_trans_1"/>
</dbReference>
<proteinExistence type="predicted"/>
<protein>
    <submittedName>
        <fullName evidence="3">Glycosyltransferase family 1 protein</fullName>
    </submittedName>
</protein>
<reference evidence="3" key="1">
    <citation type="submission" date="2019-01" db="EMBL/GenBank/DDBJ databases">
        <authorList>
            <person name="Lista F."/>
            <person name="Anselmo A."/>
        </authorList>
    </citation>
    <scope>NUCLEOTIDE SEQUENCE</scope>
    <source>
        <strain evidence="3">10S</strain>
    </source>
</reference>
<dbReference type="PANTHER" id="PTHR46401">
    <property type="entry name" value="GLYCOSYLTRANSFERASE WBBK-RELATED"/>
    <property type="match status" value="1"/>
</dbReference>
<dbReference type="SUPFAM" id="SSF53756">
    <property type="entry name" value="UDP-Glycosyltransferase/glycogen phosphorylase"/>
    <property type="match status" value="1"/>
</dbReference>
<dbReference type="AlphaFoldDB" id="A0A483K235"/>
<dbReference type="Pfam" id="PF00534">
    <property type="entry name" value="Glycos_transf_1"/>
    <property type="match status" value="1"/>
</dbReference>
<dbReference type="GO" id="GO:0016757">
    <property type="term" value="F:glycosyltransferase activity"/>
    <property type="evidence" value="ECO:0007669"/>
    <property type="project" value="InterPro"/>
</dbReference>
<gene>
    <name evidence="3" type="ORF">ETE64_27210</name>
</gene>
<dbReference type="EMBL" id="SDCM01000135">
    <property type="protein sequence ID" value="TCX57214.1"/>
    <property type="molecule type" value="Genomic_DNA"/>
</dbReference>
<comment type="caution">
    <text evidence="3">The sequence shown here is derived from an EMBL/GenBank/DDBJ whole genome shotgun (WGS) entry which is preliminary data.</text>
</comment>
<feature type="domain" description="Glycosyl transferase family 1" evidence="2">
    <location>
        <begin position="42"/>
        <end position="177"/>
    </location>
</feature>
<evidence type="ECO:0000313" key="3">
    <source>
        <dbReference type="EMBL" id="TCX57214.1"/>
    </source>
</evidence>
<dbReference type="PANTHER" id="PTHR46401:SF2">
    <property type="entry name" value="GLYCOSYLTRANSFERASE WBBK-RELATED"/>
    <property type="match status" value="1"/>
</dbReference>
<name>A0A483K235_KLEPN</name>
<accession>A0A483K235</accession>
<organism evidence="3">
    <name type="scientific">Klebsiella pneumoniae</name>
    <dbReference type="NCBI Taxonomy" id="573"/>
    <lineage>
        <taxon>Bacteria</taxon>
        <taxon>Pseudomonadati</taxon>
        <taxon>Pseudomonadota</taxon>
        <taxon>Gammaproteobacteria</taxon>
        <taxon>Enterobacterales</taxon>
        <taxon>Enterobacteriaceae</taxon>
        <taxon>Klebsiella/Raoultella group</taxon>
        <taxon>Klebsiella</taxon>
        <taxon>Klebsiella pneumoniae complex</taxon>
    </lineage>
</organism>
<feature type="non-terminal residue" evidence="3">
    <location>
        <position position="1"/>
    </location>
</feature>
<evidence type="ECO:0000259" key="2">
    <source>
        <dbReference type="Pfam" id="PF00534"/>
    </source>
</evidence>
<dbReference type="Gene3D" id="3.40.50.2000">
    <property type="entry name" value="Glycogen Phosphorylase B"/>
    <property type="match status" value="1"/>
</dbReference>
<evidence type="ECO:0000256" key="1">
    <source>
        <dbReference type="ARBA" id="ARBA00022679"/>
    </source>
</evidence>
<keyword evidence="1 3" id="KW-0808">Transferase</keyword>